<dbReference type="EMBL" id="CAJOBF010010669">
    <property type="protein sequence ID" value="CAF4294789.1"/>
    <property type="molecule type" value="Genomic_DNA"/>
</dbReference>
<organism evidence="1 5">
    <name type="scientific">Rotaria magnacalcarata</name>
    <dbReference type="NCBI Taxonomy" id="392030"/>
    <lineage>
        <taxon>Eukaryota</taxon>
        <taxon>Metazoa</taxon>
        <taxon>Spiralia</taxon>
        <taxon>Gnathifera</taxon>
        <taxon>Rotifera</taxon>
        <taxon>Eurotatoria</taxon>
        <taxon>Bdelloidea</taxon>
        <taxon>Philodinida</taxon>
        <taxon>Philodinidae</taxon>
        <taxon>Rotaria</taxon>
    </lineage>
</organism>
<comment type="caution">
    <text evidence="1">The sequence shown here is derived from an EMBL/GenBank/DDBJ whole genome shotgun (WGS) entry which is preliminary data.</text>
</comment>
<evidence type="ECO:0000313" key="2">
    <source>
        <dbReference type="EMBL" id="CAF2036153.1"/>
    </source>
</evidence>
<keyword evidence="6" id="KW-1185">Reference proteome</keyword>
<evidence type="ECO:0000313" key="1">
    <source>
        <dbReference type="EMBL" id="CAF1958713.1"/>
    </source>
</evidence>
<dbReference type="Proteomes" id="UP000663856">
    <property type="component" value="Unassembled WGS sequence"/>
</dbReference>
<dbReference type="EMBL" id="CAJNRG010001639">
    <property type="protein sequence ID" value="CAF2036153.1"/>
    <property type="molecule type" value="Genomic_DNA"/>
</dbReference>
<dbReference type="AlphaFoldDB" id="A0A816M3P8"/>
<reference evidence="1" key="1">
    <citation type="submission" date="2021-02" db="EMBL/GenBank/DDBJ databases">
        <authorList>
            <person name="Nowell W R."/>
        </authorList>
    </citation>
    <scope>NUCLEOTIDE SEQUENCE</scope>
</reference>
<sequence length="103" mass="12215">MNPANIIYYLSRLFDVDFSLKVQQISETERLAAQELAAIIRSIISCEQIDYEDEITLDFTIEKDRYCIEDNFILNTSRDCDSDDEWHNEENLKENHQLKNYST</sequence>
<evidence type="ECO:0000313" key="3">
    <source>
        <dbReference type="EMBL" id="CAF4294789.1"/>
    </source>
</evidence>
<dbReference type="EMBL" id="CAJNRF010000399">
    <property type="protein sequence ID" value="CAF1958713.1"/>
    <property type="molecule type" value="Genomic_DNA"/>
</dbReference>
<dbReference type="Proteomes" id="UP000663842">
    <property type="component" value="Unassembled WGS sequence"/>
</dbReference>
<name>A0A816M3P8_9BILA</name>
<gene>
    <name evidence="4" type="ORF">OVN521_LOCUS31547</name>
    <name evidence="3" type="ORF">UXM345_LOCUS33079</name>
    <name evidence="1" type="ORF">WKI299_LOCUS2732</name>
    <name evidence="2" type="ORF">XDN619_LOCUS5958</name>
</gene>
<proteinExistence type="predicted"/>
<dbReference type="Proteomes" id="UP000663887">
    <property type="component" value="Unassembled WGS sequence"/>
</dbReference>
<evidence type="ECO:0000313" key="6">
    <source>
        <dbReference type="Proteomes" id="UP000663866"/>
    </source>
</evidence>
<evidence type="ECO:0000313" key="5">
    <source>
        <dbReference type="Proteomes" id="UP000663856"/>
    </source>
</evidence>
<accession>A0A816M3P8</accession>
<dbReference type="EMBL" id="CAJOBG010016490">
    <property type="protein sequence ID" value="CAF4307829.1"/>
    <property type="molecule type" value="Genomic_DNA"/>
</dbReference>
<evidence type="ECO:0000313" key="4">
    <source>
        <dbReference type="EMBL" id="CAF4307829.1"/>
    </source>
</evidence>
<dbReference type="Proteomes" id="UP000663866">
    <property type="component" value="Unassembled WGS sequence"/>
</dbReference>
<protein>
    <submittedName>
        <fullName evidence="1">Uncharacterized protein</fullName>
    </submittedName>
</protein>